<dbReference type="EMBL" id="CABPSC010000008">
    <property type="protein sequence ID" value="VVE07945.1"/>
    <property type="molecule type" value="Genomic_DNA"/>
</dbReference>
<feature type="region of interest" description="Disordered" evidence="1">
    <location>
        <begin position="33"/>
        <end position="64"/>
    </location>
</feature>
<proteinExistence type="predicted"/>
<reference evidence="3 4" key="1">
    <citation type="submission" date="2019-08" db="EMBL/GenBank/DDBJ databases">
        <authorList>
            <person name="Peeters C."/>
        </authorList>
    </citation>
    <scope>NUCLEOTIDE SEQUENCE [LARGE SCALE GENOMIC DNA]</scope>
    <source>
        <strain evidence="3 4">LMG 31109</strain>
    </source>
</reference>
<feature type="chain" id="PRO_5022878485" evidence="2">
    <location>
        <begin position="25"/>
        <end position="123"/>
    </location>
</feature>
<evidence type="ECO:0000256" key="1">
    <source>
        <dbReference type="SAM" id="MobiDB-lite"/>
    </source>
</evidence>
<dbReference type="AlphaFoldDB" id="A0A5E4VA64"/>
<sequence length="123" mass="12522">MNFRQFAAACLCLAGALAAGHVHAQSYLGAGDLGSIRQTNQSPAVSPMASAVGGAAPSVTDAQSASASINRAASAWAASDAANGTAGNEQERSATARALDTRNLQHPRQTRSFDSIARPSRPE</sequence>
<evidence type="ECO:0000313" key="3">
    <source>
        <dbReference type="EMBL" id="VVE07945.1"/>
    </source>
</evidence>
<evidence type="ECO:0000313" key="4">
    <source>
        <dbReference type="Proteomes" id="UP000367825"/>
    </source>
</evidence>
<feature type="region of interest" description="Disordered" evidence="1">
    <location>
        <begin position="78"/>
        <end position="123"/>
    </location>
</feature>
<accession>A0A5E4VA64</accession>
<dbReference type="Proteomes" id="UP000367825">
    <property type="component" value="Unassembled WGS sequence"/>
</dbReference>
<dbReference type="RefSeq" id="WP_150555811.1">
    <property type="nucleotide sequence ID" value="NZ_CABPSC010000008.1"/>
</dbReference>
<dbReference type="OrthoDB" id="8942764at2"/>
<protein>
    <submittedName>
        <fullName evidence="3">Uncharacterized protein</fullName>
    </submittedName>
</protein>
<organism evidence="3 4">
    <name type="scientific">Pandoraea nosoerga</name>
    <dbReference type="NCBI Taxonomy" id="2508296"/>
    <lineage>
        <taxon>Bacteria</taxon>
        <taxon>Pseudomonadati</taxon>
        <taxon>Pseudomonadota</taxon>
        <taxon>Betaproteobacteria</taxon>
        <taxon>Burkholderiales</taxon>
        <taxon>Burkholderiaceae</taxon>
        <taxon>Pandoraea</taxon>
    </lineage>
</organism>
<gene>
    <name evidence="3" type="ORF">PNO31109_02476</name>
</gene>
<evidence type="ECO:0000256" key="2">
    <source>
        <dbReference type="SAM" id="SignalP"/>
    </source>
</evidence>
<name>A0A5E4VA64_9BURK</name>
<feature type="compositionally biased region" description="Polar residues" evidence="1">
    <location>
        <begin position="102"/>
        <end position="113"/>
    </location>
</feature>
<keyword evidence="2" id="KW-0732">Signal</keyword>
<feature type="signal peptide" evidence="2">
    <location>
        <begin position="1"/>
        <end position="24"/>
    </location>
</feature>
<keyword evidence="4" id="KW-1185">Reference proteome</keyword>